<comment type="caution">
    <text evidence="1">The sequence shown here is derived from an EMBL/GenBank/DDBJ whole genome shotgun (WGS) entry which is preliminary data.</text>
</comment>
<evidence type="ECO:0000313" key="2">
    <source>
        <dbReference type="Proteomes" id="UP001497700"/>
    </source>
</evidence>
<organism evidence="1 2">
    <name type="scientific">Hypoxylon rubiginosum</name>
    <dbReference type="NCBI Taxonomy" id="110542"/>
    <lineage>
        <taxon>Eukaryota</taxon>
        <taxon>Fungi</taxon>
        <taxon>Dikarya</taxon>
        <taxon>Ascomycota</taxon>
        <taxon>Pezizomycotina</taxon>
        <taxon>Sordariomycetes</taxon>
        <taxon>Xylariomycetidae</taxon>
        <taxon>Xylariales</taxon>
        <taxon>Hypoxylaceae</taxon>
        <taxon>Hypoxylon</taxon>
    </lineage>
</organism>
<gene>
    <name evidence="1" type="ORF">F4820DRAFT_283350</name>
</gene>
<reference evidence="1 2" key="1">
    <citation type="journal article" date="2022" name="New Phytol.">
        <title>Ecological generalism drives hyperdiversity of secondary metabolite gene clusters in xylarialean endophytes.</title>
        <authorList>
            <person name="Franco M.E.E."/>
            <person name="Wisecaver J.H."/>
            <person name="Arnold A.E."/>
            <person name="Ju Y.M."/>
            <person name="Slot J.C."/>
            <person name="Ahrendt S."/>
            <person name="Moore L.P."/>
            <person name="Eastman K.E."/>
            <person name="Scott K."/>
            <person name="Konkel Z."/>
            <person name="Mondo S.J."/>
            <person name="Kuo A."/>
            <person name="Hayes R.D."/>
            <person name="Haridas S."/>
            <person name="Andreopoulos B."/>
            <person name="Riley R."/>
            <person name="LaButti K."/>
            <person name="Pangilinan J."/>
            <person name="Lipzen A."/>
            <person name="Amirebrahimi M."/>
            <person name="Yan J."/>
            <person name="Adam C."/>
            <person name="Keymanesh K."/>
            <person name="Ng V."/>
            <person name="Louie K."/>
            <person name="Northen T."/>
            <person name="Drula E."/>
            <person name="Henrissat B."/>
            <person name="Hsieh H.M."/>
            <person name="Youens-Clark K."/>
            <person name="Lutzoni F."/>
            <person name="Miadlikowska J."/>
            <person name="Eastwood D.C."/>
            <person name="Hamelin R.C."/>
            <person name="Grigoriev I.V."/>
            <person name="U'Ren J.M."/>
        </authorList>
    </citation>
    <scope>NUCLEOTIDE SEQUENCE [LARGE SCALE GENOMIC DNA]</scope>
    <source>
        <strain evidence="1 2">CBS 119005</strain>
    </source>
</reference>
<dbReference type="EMBL" id="MU393468">
    <property type="protein sequence ID" value="KAI4865732.1"/>
    <property type="molecule type" value="Genomic_DNA"/>
</dbReference>
<evidence type="ECO:0000313" key="1">
    <source>
        <dbReference type="EMBL" id="KAI4865732.1"/>
    </source>
</evidence>
<accession>A0ACB9Z203</accession>
<sequence>MAEETPPGDHGNPVGKLNTAISDFASSYVRKELQQITRERDDALARSHVPRLRALLREVDDERQAFEQDKEKLIHGLRKKLELLEVDAAIIETTLAELNSVVPKYLSIIPGASTLTIRPPTPYMSPVRDNYFNTVLGADIISDEPPLATPVLGQGIPDLPQGYCSSPTNINVSPRVGPSIDRQVQSQVLSESSMITRTAKRSSTEGGDGNASGGKRRRFDGPKTPSRAQSDIFRKIAFPNLETGERIFRHSERQGFFVIRCNRPNCQTGFFTDPPLAYNRALKHFQSHGETGPDGDELSNEYVFEKFACESE</sequence>
<protein>
    <submittedName>
        <fullName evidence="1">Uncharacterized protein</fullName>
    </submittedName>
</protein>
<proteinExistence type="predicted"/>
<dbReference type="Proteomes" id="UP001497700">
    <property type="component" value="Unassembled WGS sequence"/>
</dbReference>
<name>A0ACB9Z203_9PEZI</name>
<keyword evidence="2" id="KW-1185">Reference proteome</keyword>